<dbReference type="Gene3D" id="2.20.110.10">
    <property type="entry name" value="Histone H3 K4-specific methyltransferase SET7/9 N-terminal domain"/>
    <property type="match status" value="4"/>
</dbReference>
<dbReference type="InterPro" id="IPR003409">
    <property type="entry name" value="MORN"/>
</dbReference>
<evidence type="ECO:0000256" key="8">
    <source>
        <dbReference type="SAM" id="MobiDB-lite"/>
    </source>
</evidence>
<evidence type="ECO:0000256" key="4">
    <source>
        <dbReference type="ARBA" id="ARBA00022801"/>
    </source>
</evidence>
<evidence type="ECO:0000256" key="1">
    <source>
        <dbReference type="ARBA" id="ARBA00007623"/>
    </source>
</evidence>
<proteinExistence type="inferred from homology"/>
<dbReference type="InterPro" id="IPR038765">
    <property type="entry name" value="Papain-like_cys_pep_sf"/>
</dbReference>
<organism evidence="10">
    <name type="scientific">Aureoumbra lagunensis</name>
    <dbReference type="NCBI Taxonomy" id="44058"/>
    <lineage>
        <taxon>Eukaryota</taxon>
        <taxon>Sar</taxon>
        <taxon>Stramenopiles</taxon>
        <taxon>Ochrophyta</taxon>
        <taxon>Pelagophyceae</taxon>
        <taxon>Pelagomonadales</taxon>
        <taxon>Aureoumbra</taxon>
    </lineage>
</organism>
<dbReference type="Gene3D" id="3.90.70.10">
    <property type="entry name" value="Cysteine proteinases"/>
    <property type="match status" value="1"/>
</dbReference>
<feature type="domain" description="Calpain catalytic" evidence="9">
    <location>
        <begin position="456"/>
        <end position="792"/>
    </location>
</feature>
<dbReference type="InterPro" id="IPR022684">
    <property type="entry name" value="Calpain_cysteine_protease"/>
</dbReference>
<dbReference type="Pfam" id="PF00648">
    <property type="entry name" value="Peptidase_C2"/>
    <property type="match status" value="1"/>
</dbReference>
<evidence type="ECO:0000259" key="9">
    <source>
        <dbReference type="PROSITE" id="PS50203"/>
    </source>
</evidence>
<dbReference type="Pfam" id="PF02493">
    <property type="entry name" value="MORN"/>
    <property type="match status" value="8"/>
</dbReference>
<dbReference type="SMART" id="SM00698">
    <property type="entry name" value="MORN"/>
    <property type="match status" value="8"/>
</dbReference>
<keyword evidence="3" id="KW-0677">Repeat</keyword>
<evidence type="ECO:0000256" key="3">
    <source>
        <dbReference type="ARBA" id="ARBA00022737"/>
    </source>
</evidence>
<dbReference type="PROSITE" id="PS50203">
    <property type="entry name" value="CALPAIN_CAT"/>
    <property type="match status" value="1"/>
</dbReference>
<dbReference type="GO" id="GO:0004198">
    <property type="term" value="F:calcium-dependent cysteine-type endopeptidase activity"/>
    <property type="evidence" value="ECO:0007669"/>
    <property type="project" value="InterPro"/>
</dbReference>
<dbReference type="GO" id="GO:0006508">
    <property type="term" value="P:proteolysis"/>
    <property type="evidence" value="ECO:0007669"/>
    <property type="project" value="UniProtKB-KW"/>
</dbReference>
<dbReference type="SUPFAM" id="SSF82185">
    <property type="entry name" value="Histone H3 K4-specific methyltransferase SET7/9 N-terminal domain"/>
    <property type="match status" value="2"/>
</dbReference>
<sequence>MTSKGRYEGSYLDGKRHGEGVVEYGDGSRFEGVFEHGEMIKGKMSFASGTVFQGEMKNGAPDGNGIIEYASGARYKGAFVAGKKHGQGTFVAADGSHYEGSWTDDAVEGFGKMVYSDGRSYEGEFVGGMRHGKGICTYPNGSTYVGDFVNDVREGQGKMTHEDNSTYSGQWQQNQPHGNGVYTFANGDSYSGTWNNGKREGQGSYQFAEEQPLSSTPATPPRGGLHKNNGNNKIALVSDGSDKVNGAYTAQSKRGKYDELVYYNKYTHTWLYQIDSHGHYAIGRKKGGKACLCFNKNTELTQNDWVTYQDSRWQPAPALSVQFVDHTTPKTTPGGFEEFDPQNDGVAEALAVHSRFSNIDGGYLRDHTRNENGKAVYRNAQDKKELWYGPTGAWMVSDEAGVKNGSYASYVSSAPTECDSPEDADWQEAGLSVKVVPPPSKLQDIERYAQSNAANMFKDPDFPEIDASIGPNTISKSKTGVKWIRPTVLQPPGEPILLFNGIEPNDIMQGALGDCWLLSAIAALTEFPSFIEDRLFITQELSRTGKYELRAYNAQKSQFETVIIDDAIPCSAGAWWEPPKPLFAQPNDNELYILMLEKMFAKLAGSYDALSGGYPLLAWGCMTGCEDLQSWKRLAAGIHAGKWHKAQVAMEKIREQPFNFQKMFTISSSIFNDAQAMFSFLQQCDDLNYIMAASISGSTIEKRRTDGLVERHAYSLIQVKNISANIKLVQLRNPWGNGIEWNGSWSDHADEWKQFPDVARQLNYQPRDDGLFWMSWDDFSSTFDGVQIAAIEMPTRRASHPRA</sequence>
<name>A0A7S3K1U8_9STRA</name>
<feature type="region of interest" description="Disordered" evidence="8">
    <location>
        <begin position="157"/>
        <end position="179"/>
    </location>
</feature>
<evidence type="ECO:0000313" key="10">
    <source>
        <dbReference type="EMBL" id="CAE0369966.1"/>
    </source>
</evidence>
<dbReference type="PANTHER" id="PTHR10183">
    <property type="entry name" value="CALPAIN"/>
    <property type="match status" value="1"/>
</dbReference>
<accession>A0A7S3K1U8</accession>
<feature type="compositionally biased region" description="Polar residues" evidence="8">
    <location>
        <begin position="165"/>
        <end position="177"/>
    </location>
</feature>
<feature type="active site" evidence="6 7">
    <location>
        <position position="515"/>
    </location>
</feature>
<evidence type="ECO:0000256" key="2">
    <source>
        <dbReference type="ARBA" id="ARBA00022670"/>
    </source>
</evidence>
<evidence type="ECO:0000256" key="6">
    <source>
        <dbReference type="PIRSR" id="PIRSR622684-1"/>
    </source>
</evidence>
<feature type="region of interest" description="Disordered" evidence="8">
    <location>
        <begin position="193"/>
        <end position="239"/>
    </location>
</feature>
<keyword evidence="5 7" id="KW-0788">Thiol protease</keyword>
<dbReference type="PROSITE" id="PS00139">
    <property type="entry name" value="THIOL_PROTEASE_CYS"/>
    <property type="match status" value="1"/>
</dbReference>
<dbReference type="SMART" id="SM00230">
    <property type="entry name" value="CysPc"/>
    <property type="match status" value="1"/>
</dbReference>
<feature type="active site" evidence="6 7">
    <location>
        <position position="712"/>
    </location>
</feature>
<dbReference type="CDD" id="cd00044">
    <property type="entry name" value="CysPc"/>
    <property type="match status" value="1"/>
</dbReference>
<dbReference type="AlphaFoldDB" id="A0A7S3K1U8"/>
<dbReference type="FunFam" id="2.20.110.10:FF:000002">
    <property type="entry name" value="Phosphatidylinositol 4-phosphate 5-kinase 8"/>
    <property type="match status" value="1"/>
</dbReference>
<dbReference type="InterPro" id="IPR000169">
    <property type="entry name" value="Pept_cys_AS"/>
</dbReference>
<evidence type="ECO:0000256" key="5">
    <source>
        <dbReference type="ARBA" id="ARBA00022807"/>
    </source>
</evidence>
<dbReference type="InterPro" id="IPR001300">
    <property type="entry name" value="Peptidase_C2_calpain_cat"/>
</dbReference>
<dbReference type="EMBL" id="HBIJ01016103">
    <property type="protein sequence ID" value="CAE0369966.1"/>
    <property type="molecule type" value="Transcribed_RNA"/>
</dbReference>
<evidence type="ECO:0000256" key="7">
    <source>
        <dbReference type="PROSITE-ProRule" id="PRU00239"/>
    </source>
</evidence>
<protein>
    <recommendedName>
        <fullName evidence="9">Calpain catalytic domain-containing protein</fullName>
    </recommendedName>
</protein>
<comment type="similarity">
    <text evidence="1">Belongs to the peptidase C2 family.</text>
</comment>
<dbReference type="SUPFAM" id="SSF54001">
    <property type="entry name" value="Cysteine proteinases"/>
    <property type="match status" value="1"/>
</dbReference>
<dbReference type="PRINTS" id="PR00704">
    <property type="entry name" value="CALPAIN"/>
</dbReference>
<gene>
    <name evidence="10" type="ORF">ALAG00032_LOCUS10730</name>
</gene>
<reference evidence="10" key="1">
    <citation type="submission" date="2021-01" db="EMBL/GenBank/DDBJ databases">
        <authorList>
            <person name="Corre E."/>
            <person name="Pelletier E."/>
            <person name="Niang G."/>
            <person name="Scheremetjew M."/>
            <person name="Finn R."/>
            <person name="Kale V."/>
            <person name="Holt S."/>
            <person name="Cochrane G."/>
            <person name="Meng A."/>
            <person name="Brown T."/>
            <person name="Cohen L."/>
        </authorList>
    </citation>
    <scope>NUCLEOTIDE SEQUENCE</scope>
    <source>
        <strain evidence="10">CCMP1510</strain>
    </source>
</reference>
<keyword evidence="4 7" id="KW-0378">Hydrolase</keyword>
<dbReference type="PANTHER" id="PTHR10183:SF379">
    <property type="entry name" value="CALPAIN-5"/>
    <property type="match status" value="1"/>
</dbReference>
<keyword evidence="2 7" id="KW-0645">Protease</keyword>
<feature type="active site" evidence="6 7">
    <location>
        <position position="733"/>
    </location>
</feature>